<dbReference type="EMBL" id="JARXVQ010000001">
    <property type="protein sequence ID" value="MDH6181565.1"/>
    <property type="molecule type" value="Genomic_DNA"/>
</dbReference>
<keyword evidence="1" id="KW-0472">Membrane</keyword>
<feature type="transmembrane region" description="Helical" evidence="1">
    <location>
        <begin position="20"/>
        <end position="39"/>
    </location>
</feature>
<keyword evidence="1" id="KW-0812">Transmembrane</keyword>
<dbReference type="Proteomes" id="UP001160142">
    <property type="component" value="Unassembled WGS sequence"/>
</dbReference>
<feature type="transmembrane region" description="Helical" evidence="1">
    <location>
        <begin position="45"/>
        <end position="66"/>
    </location>
</feature>
<evidence type="ECO:0000313" key="2">
    <source>
        <dbReference type="EMBL" id="MDH6181565.1"/>
    </source>
</evidence>
<reference evidence="2 3" key="1">
    <citation type="submission" date="2023-04" db="EMBL/GenBank/DDBJ databases">
        <title>Genome Encyclopedia of Bacteria and Archaea VI: Functional Genomics of Type Strains.</title>
        <authorList>
            <person name="Whitman W."/>
        </authorList>
    </citation>
    <scope>NUCLEOTIDE SEQUENCE [LARGE SCALE GENOMIC DNA]</scope>
    <source>
        <strain evidence="2 3">SG_E_30_P1</strain>
    </source>
</reference>
<dbReference type="RefSeq" id="WP_322133876.1">
    <property type="nucleotide sequence ID" value="NZ_CP085036.1"/>
</dbReference>
<keyword evidence="1" id="KW-1133">Transmembrane helix</keyword>
<protein>
    <submittedName>
        <fullName evidence="2">Uncharacterized protein</fullName>
    </submittedName>
</protein>
<evidence type="ECO:0000313" key="3">
    <source>
        <dbReference type="Proteomes" id="UP001160142"/>
    </source>
</evidence>
<organism evidence="2 3">
    <name type="scientific">Antiquaquibacter oligotrophicus</name>
    <dbReference type="NCBI Taxonomy" id="2880260"/>
    <lineage>
        <taxon>Bacteria</taxon>
        <taxon>Bacillati</taxon>
        <taxon>Actinomycetota</taxon>
        <taxon>Actinomycetes</taxon>
        <taxon>Micrococcales</taxon>
        <taxon>Microbacteriaceae</taxon>
        <taxon>Antiquaquibacter</taxon>
    </lineage>
</organism>
<proteinExistence type="predicted"/>
<keyword evidence="3" id="KW-1185">Reference proteome</keyword>
<accession>A0ABT6KNI7</accession>
<gene>
    <name evidence="2" type="ORF">M2152_001747</name>
</gene>
<comment type="caution">
    <text evidence="2">The sequence shown here is derived from an EMBL/GenBank/DDBJ whole genome shotgun (WGS) entry which is preliminary data.</text>
</comment>
<sequence>MSSDPEPWTWTERRRFLRRVIAVIWILYGVPALIFSLDYLYPPIIAVKLVLLLGTPAVLHLLWVYFSEYYELPGPRVRLSDQMLAQVSRNTNHKYESAVARLPSDMSDLPLLGAEDPGPHPTLRVYSSFDTWLLNGALAAGLLAARPNKGMSITLLVEPSGITVLGGWWRPAILFTVPTTQICGLWDGDSISTIGDRDVLVVVVCTEDGQVLLPFDVKHWNDGGAKKFRTQELIERMGGVLAV</sequence>
<evidence type="ECO:0000256" key="1">
    <source>
        <dbReference type="SAM" id="Phobius"/>
    </source>
</evidence>
<name>A0ABT6KNI7_9MICO</name>